<comment type="similarity">
    <text evidence="8 9 10">Belongs to the class I-like SAM-binding methyltransferase superfamily. rRNA adenine N(6)-methyltransferase family.</text>
</comment>
<evidence type="ECO:0000313" key="14">
    <source>
        <dbReference type="Proteomes" id="UP001164286"/>
    </source>
</evidence>
<dbReference type="CDD" id="cd02440">
    <property type="entry name" value="AdoMet_MTases"/>
    <property type="match status" value="1"/>
</dbReference>
<dbReference type="InterPro" id="IPR001737">
    <property type="entry name" value="KsgA/Erm"/>
</dbReference>
<keyword evidence="14" id="KW-1185">Reference proteome</keyword>
<name>A0AA38H930_9TREE</name>
<dbReference type="PROSITE" id="PS51689">
    <property type="entry name" value="SAM_RNA_A_N6_MT"/>
    <property type="match status" value="1"/>
</dbReference>
<dbReference type="InterPro" id="IPR020596">
    <property type="entry name" value="rRNA_Ade_Mease_Trfase_CS"/>
</dbReference>
<feature type="binding site" evidence="9">
    <location>
        <position position="51"/>
    </location>
    <ligand>
        <name>S-adenosyl-L-methionine</name>
        <dbReference type="ChEBI" id="CHEBI:59789"/>
    </ligand>
</feature>
<dbReference type="SMART" id="SM00650">
    <property type="entry name" value="rADc"/>
    <property type="match status" value="1"/>
</dbReference>
<feature type="region of interest" description="Disordered" evidence="11">
    <location>
        <begin position="1"/>
        <end position="35"/>
    </location>
</feature>
<evidence type="ECO:0000256" key="7">
    <source>
        <dbReference type="ARBA" id="ARBA00049478"/>
    </source>
</evidence>
<feature type="binding site" evidence="9">
    <location>
        <position position="142"/>
    </location>
    <ligand>
        <name>S-adenosyl-L-methionine</name>
        <dbReference type="ChEBI" id="CHEBI:59789"/>
    </ligand>
</feature>
<dbReference type="PANTHER" id="PTHR11727">
    <property type="entry name" value="DIMETHYLADENOSINE TRANSFERASE"/>
    <property type="match status" value="1"/>
</dbReference>
<keyword evidence="4 9" id="KW-0808">Transferase</keyword>
<dbReference type="PANTHER" id="PTHR11727:SF7">
    <property type="entry name" value="DIMETHYLADENOSINE TRANSFERASE-RELATED"/>
    <property type="match status" value="1"/>
</dbReference>
<evidence type="ECO:0000259" key="12">
    <source>
        <dbReference type="SMART" id="SM00650"/>
    </source>
</evidence>
<feature type="binding site" evidence="9">
    <location>
        <position position="78"/>
    </location>
    <ligand>
        <name>S-adenosyl-L-methionine</name>
        <dbReference type="ChEBI" id="CHEBI:59789"/>
    </ligand>
</feature>
<evidence type="ECO:0000256" key="4">
    <source>
        <dbReference type="ARBA" id="ARBA00022679"/>
    </source>
</evidence>
<keyword evidence="6 9" id="KW-0694">RNA-binding</keyword>
<dbReference type="InterPro" id="IPR011530">
    <property type="entry name" value="rRNA_adenine_dimethylase"/>
</dbReference>
<keyword evidence="3 9" id="KW-0489">Methyltransferase</keyword>
<evidence type="ECO:0000256" key="6">
    <source>
        <dbReference type="ARBA" id="ARBA00022884"/>
    </source>
</evidence>
<keyword evidence="2 10" id="KW-0698">rRNA processing</keyword>
<dbReference type="GO" id="GO:0052909">
    <property type="term" value="F:18S rRNA (adenine(1779)-N(6)/adenine(1780)-N(6))-dimethyltransferase activity"/>
    <property type="evidence" value="ECO:0007669"/>
    <property type="project" value="UniProtKB-EC"/>
</dbReference>
<evidence type="ECO:0000256" key="9">
    <source>
        <dbReference type="PROSITE-ProRule" id="PRU01026"/>
    </source>
</evidence>
<feature type="binding site" evidence="9">
    <location>
        <position position="99"/>
    </location>
    <ligand>
        <name>S-adenosyl-L-methionine</name>
        <dbReference type="ChEBI" id="CHEBI:59789"/>
    </ligand>
</feature>
<reference evidence="13" key="1">
    <citation type="journal article" date="2022" name="G3 (Bethesda)">
        <title>High quality genome of the basidiomycete yeast Dioszegia hungarica PDD-24b-2 isolated from cloud water.</title>
        <authorList>
            <person name="Jarrige D."/>
            <person name="Haridas S."/>
            <person name="Bleykasten-Grosshans C."/>
            <person name="Joly M."/>
            <person name="Nadalig T."/>
            <person name="Sancelme M."/>
            <person name="Vuilleumier S."/>
            <person name="Grigoriev I.V."/>
            <person name="Amato P."/>
            <person name="Bringel F."/>
        </authorList>
    </citation>
    <scope>NUCLEOTIDE SEQUENCE</scope>
    <source>
        <strain evidence="13">PDD-24b-2</strain>
    </source>
</reference>
<feature type="compositionally biased region" description="Polar residues" evidence="11">
    <location>
        <begin position="1"/>
        <end position="10"/>
    </location>
</feature>
<evidence type="ECO:0000256" key="2">
    <source>
        <dbReference type="ARBA" id="ARBA00022552"/>
    </source>
</evidence>
<evidence type="ECO:0000256" key="8">
    <source>
        <dbReference type="ARBA" id="ARBA00061109"/>
    </source>
</evidence>
<dbReference type="FunFam" id="3.40.50.150:FF:000007">
    <property type="entry name" value="rRNA adenine N(6)-methyltransferase"/>
    <property type="match status" value="1"/>
</dbReference>
<evidence type="ECO:0000256" key="11">
    <source>
        <dbReference type="SAM" id="MobiDB-lite"/>
    </source>
</evidence>
<dbReference type="Pfam" id="PF00398">
    <property type="entry name" value="RrnaAD"/>
    <property type="match status" value="1"/>
</dbReference>
<protein>
    <recommendedName>
        <fullName evidence="10">rRNA adenine N(6)-methyltransferase</fullName>
        <ecNumber evidence="10">2.1.1.-</ecNumber>
    </recommendedName>
</protein>
<feature type="domain" description="Ribosomal RNA adenine methylase transferase N-terminal" evidence="12">
    <location>
        <begin position="58"/>
        <end position="227"/>
    </location>
</feature>
<comment type="catalytic activity">
    <reaction evidence="7">
        <text>adenosine(1779)/adenosine(1780) in 18S rRNA + 4 S-adenosyl-L-methionine = N(6)-dimethyladenosine(1779)/N(6)-dimethyladenosine(1780) in 18S rRNA + 4 S-adenosyl-L-homocysteine + 4 H(+)</text>
        <dbReference type="Rhea" id="RHEA:42780"/>
        <dbReference type="Rhea" id="RHEA-COMP:10234"/>
        <dbReference type="Rhea" id="RHEA-COMP:10236"/>
        <dbReference type="ChEBI" id="CHEBI:15378"/>
        <dbReference type="ChEBI" id="CHEBI:57856"/>
        <dbReference type="ChEBI" id="CHEBI:59789"/>
        <dbReference type="ChEBI" id="CHEBI:74411"/>
        <dbReference type="ChEBI" id="CHEBI:74493"/>
        <dbReference type="EC" id="2.1.1.183"/>
    </reaction>
</comment>
<dbReference type="NCBIfam" id="TIGR00755">
    <property type="entry name" value="ksgA"/>
    <property type="match status" value="1"/>
</dbReference>
<dbReference type="EC" id="2.1.1.-" evidence="10"/>
<feature type="binding site" evidence="9">
    <location>
        <position position="127"/>
    </location>
    <ligand>
        <name>S-adenosyl-L-methionine</name>
        <dbReference type="ChEBI" id="CHEBI:59789"/>
    </ligand>
</feature>
<evidence type="ECO:0000256" key="1">
    <source>
        <dbReference type="ARBA" id="ARBA00002977"/>
    </source>
</evidence>
<dbReference type="AlphaFoldDB" id="A0AA38H930"/>
<organism evidence="13 14">
    <name type="scientific">Dioszegia hungarica</name>
    <dbReference type="NCBI Taxonomy" id="4972"/>
    <lineage>
        <taxon>Eukaryota</taxon>
        <taxon>Fungi</taxon>
        <taxon>Dikarya</taxon>
        <taxon>Basidiomycota</taxon>
        <taxon>Agaricomycotina</taxon>
        <taxon>Tremellomycetes</taxon>
        <taxon>Tremellales</taxon>
        <taxon>Bulleribasidiaceae</taxon>
        <taxon>Dioszegia</taxon>
    </lineage>
</organism>
<sequence length="327" mass="36089">MPKATSQTFSRPHAANARPTGPPKNGESSTAAGGAAGARNHLFNTDRFGQHILTNPLVAQGIVDKANLKPTDIVLEVGPGTGNLTVRILPVSRKVVAVEMDPRMAAEVTKRVLGKPEQKKLEIILGDFVKAELPYFDVCISNTPYQISSPLVFKLLSHRPIIRTAVLMFQREFALRLTAPPGTKSWCRLAANVQLYARVEHIMKVGKGNFRPPPQVESSVVRMSPRDPPPPVKFEEFDGLNRVIFGRMNKTIRANFTARGVKELCERNYRTTCAEKGIIVPDEFDIKEKVEEILVGAGFADSRAAKMDVNDLLKLLAAFNIENIHFA</sequence>
<accession>A0AA38H930</accession>
<comment type="caution">
    <text evidence="13">The sequence shown here is derived from an EMBL/GenBank/DDBJ whole genome shotgun (WGS) entry which is preliminary data.</text>
</comment>
<dbReference type="Gene3D" id="3.40.50.150">
    <property type="entry name" value="Vaccinia Virus protein VP39"/>
    <property type="match status" value="1"/>
</dbReference>
<dbReference type="SUPFAM" id="SSF53335">
    <property type="entry name" value="S-adenosyl-L-methionine-dependent methyltransferases"/>
    <property type="match status" value="1"/>
</dbReference>
<dbReference type="GO" id="GO:0003723">
    <property type="term" value="F:RNA binding"/>
    <property type="evidence" value="ECO:0007669"/>
    <property type="project" value="UniProtKB-UniRule"/>
</dbReference>
<dbReference type="GeneID" id="77732464"/>
<dbReference type="InterPro" id="IPR020598">
    <property type="entry name" value="rRNA_Ade_methylase_Trfase_N"/>
</dbReference>
<dbReference type="PROSITE" id="PS01131">
    <property type="entry name" value="RRNA_A_DIMETH"/>
    <property type="match status" value="1"/>
</dbReference>
<dbReference type="Proteomes" id="UP001164286">
    <property type="component" value="Unassembled WGS sequence"/>
</dbReference>
<feature type="binding site" evidence="9">
    <location>
        <position position="53"/>
    </location>
    <ligand>
        <name>S-adenosyl-L-methionine</name>
        <dbReference type="ChEBI" id="CHEBI:59789"/>
    </ligand>
</feature>
<gene>
    <name evidence="13" type="ORF">MKK02DRAFT_45152</name>
</gene>
<dbReference type="EMBL" id="JAKWFO010000005">
    <property type="protein sequence ID" value="KAI9636445.1"/>
    <property type="molecule type" value="Genomic_DNA"/>
</dbReference>
<evidence type="ECO:0000256" key="3">
    <source>
        <dbReference type="ARBA" id="ARBA00022603"/>
    </source>
</evidence>
<keyword evidence="5 9" id="KW-0949">S-adenosyl-L-methionine</keyword>
<proteinExistence type="inferred from homology"/>
<evidence type="ECO:0000256" key="5">
    <source>
        <dbReference type="ARBA" id="ARBA00022691"/>
    </source>
</evidence>
<dbReference type="InterPro" id="IPR029063">
    <property type="entry name" value="SAM-dependent_MTases_sf"/>
</dbReference>
<comment type="function">
    <text evidence="1">Specifically dimethylates two adjacent adenosines in the loop of a conserved hairpin near the 3'-end of 18S rRNA in the 40S particle.</text>
</comment>
<evidence type="ECO:0000313" key="13">
    <source>
        <dbReference type="EMBL" id="KAI9636445.1"/>
    </source>
</evidence>
<dbReference type="Gene3D" id="1.10.8.480">
    <property type="match status" value="1"/>
</dbReference>
<dbReference type="RefSeq" id="XP_052946222.1">
    <property type="nucleotide sequence ID" value="XM_053093259.1"/>
</dbReference>
<evidence type="ECO:0000256" key="10">
    <source>
        <dbReference type="RuleBase" id="RU362106"/>
    </source>
</evidence>